<evidence type="ECO:0000313" key="2">
    <source>
        <dbReference type="EMBL" id="GAA3882527.1"/>
    </source>
</evidence>
<reference evidence="3" key="1">
    <citation type="journal article" date="2019" name="Int. J. Syst. Evol. Microbiol.">
        <title>The Global Catalogue of Microorganisms (GCM) 10K type strain sequencing project: providing services to taxonomists for standard genome sequencing and annotation.</title>
        <authorList>
            <consortium name="The Broad Institute Genomics Platform"/>
            <consortium name="The Broad Institute Genome Sequencing Center for Infectious Disease"/>
            <person name="Wu L."/>
            <person name="Ma J."/>
        </authorList>
    </citation>
    <scope>NUCLEOTIDE SEQUENCE [LARGE SCALE GENOMIC DNA]</scope>
    <source>
        <strain evidence="3">JCM 16578</strain>
    </source>
</reference>
<comment type="caution">
    <text evidence="2">The sequence shown here is derived from an EMBL/GenBank/DDBJ whole genome shotgun (WGS) entry which is preliminary data.</text>
</comment>
<evidence type="ECO:0000256" key="1">
    <source>
        <dbReference type="SAM" id="MobiDB-lite"/>
    </source>
</evidence>
<feature type="region of interest" description="Disordered" evidence="1">
    <location>
        <begin position="45"/>
        <end position="69"/>
    </location>
</feature>
<gene>
    <name evidence="2" type="ORF">GCM10022207_56780</name>
</gene>
<keyword evidence="3" id="KW-1185">Reference proteome</keyword>
<sequence length="113" mass="11947">MQIAGVDRSRLHTDQRLAGSWCGNGPGFQPQDIDRLADLSGYERAHGSRHERPFISQRPASSTGVTDKNDAGAGFLVGARAAGPSFLMEPARVLSVIGTGSLLPFTGPLETIT</sequence>
<dbReference type="Proteomes" id="UP001501563">
    <property type="component" value="Unassembled WGS sequence"/>
</dbReference>
<protein>
    <submittedName>
        <fullName evidence="2">Uncharacterized protein</fullName>
    </submittedName>
</protein>
<name>A0ABP7KM80_9ACTN</name>
<organism evidence="2 3">
    <name type="scientific">Streptomyces lannensis</name>
    <dbReference type="NCBI Taxonomy" id="766498"/>
    <lineage>
        <taxon>Bacteria</taxon>
        <taxon>Bacillati</taxon>
        <taxon>Actinomycetota</taxon>
        <taxon>Actinomycetes</taxon>
        <taxon>Kitasatosporales</taxon>
        <taxon>Streptomycetaceae</taxon>
        <taxon>Streptomyces</taxon>
    </lineage>
</organism>
<proteinExistence type="predicted"/>
<evidence type="ECO:0000313" key="3">
    <source>
        <dbReference type="Proteomes" id="UP001501563"/>
    </source>
</evidence>
<dbReference type="EMBL" id="BAAAZA010000018">
    <property type="protein sequence ID" value="GAA3882527.1"/>
    <property type="molecule type" value="Genomic_DNA"/>
</dbReference>
<accession>A0ABP7KM80</accession>